<dbReference type="EMBL" id="JYDU01000768">
    <property type="protein sequence ID" value="KRX81950.1"/>
    <property type="molecule type" value="Genomic_DNA"/>
</dbReference>
<evidence type="ECO:0000313" key="1">
    <source>
        <dbReference type="EMBL" id="KRX81950.1"/>
    </source>
</evidence>
<reference evidence="1 2" key="1">
    <citation type="submission" date="2015-01" db="EMBL/GenBank/DDBJ databases">
        <title>Evolution of Trichinella species and genotypes.</title>
        <authorList>
            <person name="Korhonen P.K."/>
            <person name="Edoardo P."/>
            <person name="Giuseppe L.R."/>
            <person name="Gasser R.B."/>
        </authorList>
    </citation>
    <scope>NUCLEOTIDE SEQUENCE [LARGE SCALE GENOMIC DNA]</scope>
    <source>
        <strain evidence="1">ISS141</strain>
    </source>
</reference>
<dbReference type="AlphaFoldDB" id="A0A0V0X2M9"/>
<gene>
    <name evidence="1" type="ORF">T4E_8800</name>
</gene>
<accession>A0A0V0X2M9</accession>
<organism evidence="1 2">
    <name type="scientific">Trichinella pseudospiralis</name>
    <name type="common">Parasitic roundworm</name>
    <dbReference type="NCBI Taxonomy" id="6337"/>
    <lineage>
        <taxon>Eukaryota</taxon>
        <taxon>Metazoa</taxon>
        <taxon>Ecdysozoa</taxon>
        <taxon>Nematoda</taxon>
        <taxon>Enoplea</taxon>
        <taxon>Dorylaimia</taxon>
        <taxon>Trichinellida</taxon>
        <taxon>Trichinellidae</taxon>
        <taxon>Trichinella</taxon>
    </lineage>
</organism>
<protein>
    <submittedName>
        <fullName evidence="1">Uncharacterized protein</fullName>
    </submittedName>
</protein>
<name>A0A0V0X2M9_TRIPS</name>
<evidence type="ECO:0000313" key="2">
    <source>
        <dbReference type="Proteomes" id="UP000054815"/>
    </source>
</evidence>
<comment type="caution">
    <text evidence="1">The sequence shown here is derived from an EMBL/GenBank/DDBJ whole genome shotgun (WGS) entry which is preliminary data.</text>
</comment>
<proteinExistence type="predicted"/>
<sequence>MVRGKERGRRWTGAWNFSKVNRNAQFQVQETDFPFGESVHA</sequence>
<dbReference type="Proteomes" id="UP000054815">
    <property type="component" value="Unassembled WGS sequence"/>
</dbReference>